<reference evidence="1 2" key="1">
    <citation type="submission" date="2021-08" db="EMBL/GenBank/DDBJ databases">
        <title>Novel members of of the genus Stenotrophomonas from differernt environment.</title>
        <authorList>
            <person name="Deng Y."/>
        </authorList>
    </citation>
    <scope>NUCLEOTIDE SEQUENCE [LARGE SCALE GENOMIC DNA]</scope>
    <source>
        <strain evidence="1 2">CPCC 101365</strain>
    </source>
</reference>
<accession>A0ABT0SHW9</accession>
<gene>
    <name evidence="1" type="ORF">K5L01_09630</name>
</gene>
<name>A0ABT0SHW9_9GAMM</name>
<dbReference type="EMBL" id="JAIKTS010000003">
    <property type="protein sequence ID" value="MCL7714903.1"/>
    <property type="molecule type" value="Genomic_DNA"/>
</dbReference>
<sequence>MTPPARTAAPAAATRVWINTGSHVYHCPGTRYYGATKQGRYASEADAVASGNRPAYGARCN</sequence>
<organism evidence="1 2">
    <name type="scientific">Stenotrophomonas mori</name>
    <dbReference type="NCBI Taxonomy" id="2871096"/>
    <lineage>
        <taxon>Bacteria</taxon>
        <taxon>Pseudomonadati</taxon>
        <taxon>Pseudomonadota</taxon>
        <taxon>Gammaproteobacteria</taxon>
        <taxon>Lysobacterales</taxon>
        <taxon>Lysobacteraceae</taxon>
        <taxon>Stenotrophomonas</taxon>
    </lineage>
</organism>
<comment type="caution">
    <text evidence="1">The sequence shown here is derived from an EMBL/GenBank/DDBJ whole genome shotgun (WGS) entry which is preliminary data.</text>
</comment>
<dbReference type="Proteomes" id="UP001431235">
    <property type="component" value="Unassembled WGS sequence"/>
</dbReference>
<protein>
    <submittedName>
        <fullName evidence="1">Uncharacterized protein</fullName>
    </submittedName>
</protein>
<evidence type="ECO:0000313" key="2">
    <source>
        <dbReference type="Proteomes" id="UP001431235"/>
    </source>
</evidence>
<evidence type="ECO:0000313" key="1">
    <source>
        <dbReference type="EMBL" id="MCL7714903.1"/>
    </source>
</evidence>
<proteinExistence type="predicted"/>
<keyword evidence="2" id="KW-1185">Reference proteome</keyword>